<sequence length="170" mass="18702">MGTFYRYLREADDLLAAQAPTLHPSRRPGSPYLSWPSPPPTSGNPFADCLGIINDAAEFALWLSPHILDNTTRVLMAVVGTPKEEAADYREILLEMADASGGGFLTPPRTVHDCPDHENNLVLDLAVEVGALLVVSEDTDLTGMSPWRGVPILRAREFAGRVDAMRRHRR</sequence>
<evidence type="ECO:0000313" key="1">
    <source>
        <dbReference type="EMBL" id="GAA1754518.1"/>
    </source>
</evidence>
<evidence type="ECO:0000313" key="2">
    <source>
        <dbReference type="Proteomes" id="UP001500655"/>
    </source>
</evidence>
<dbReference type="EMBL" id="BAAALS010000011">
    <property type="protein sequence ID" value="GAA1754518.1"/>
    <property type="molecule type" value="Genomic_DNA"/>
</dbReference>
<accession>A0ABP4WH81</accession>
<gene>
    <name evidence="1" type="ORF">GCM10009681_27140</name>
</gene>
<reference evidence="2" key="1">
    <citation type="journal article" date="2019" name="Int. J. Syst. Evol. Microbiol.">
        <title>The Global Catalogue of Microorganisms (GCM) 10K type strain sequencing project: providing services to taxonomists for standard genome sequencing and annotation.</title>
        <authorList>
            <consortium name="The Broad Institute Genomics Platform"/>
            <consortium name="The Broad Institute Genome Sequencing Center for Infectious Disease"/>
            <person name="Wu L."/>
            <person name="Ma J."/>
        </authorList>
    </citation>
    <scope>NUCLEOTIDE SEQUENCE [LARGE SCALE GENOMIC DNA]</scope>
    <source>
        <strain evidence="2">JCM 13249</strain>
    </source>
</reference>
<protein>
    <recommendedName>
        <fullName evidence="3">PIN domain-containing protein</fullName>
    </recommendedName>
</protein>
<organism evidence="1 2">
    <name type="scientific">Luedemannella helvata</name>
    <dbReference type="NCBI Taxonomy" id="349315"/>
    <lineage>
        <taxon>Bacteria</taxon>
        <taxon>Bacillati</taxon>
        <taxon>Actinomycetota</taxon>
        <taxon>Actinomycetes</taxon>
        <taxon>Micromonosporales</taxon>
        <taxon>Micromonosporaceae</taxon>
        <taxon>Luedemannella</taxon>
    </lineage>
</organism>
<comment type="caution">
    <text evidence="1">The sequence shown here is derived from an EMBL/GenBank/DDBJ whole genome shotgun (WGS) entry which is preliminary data.</text>
</comment>
<dbReference type="RefSeq" id="WP_425560714.1">
    <property type="nucleotide sequence ID" value="NZ_BAAALS010000011.1"/>
</dbReference>
<evidence type="ECO:0008006" key="3">
    <source>
        <dbReference type="Google" id="ProtNLM"/>
    </source>
</evidence>
<proteinExistence type="predicted"/>
<name>A0ABP4WH81_9ACTN</name>
<dbReference type="Proteomes" id="UP001500655">
    <property type="component" value="Unassembled WGS sequence"/>
</dbReference>
<keyword evidence="2" id="KW-1185">Reference proteome</keyword>